<dbReference type="InterPro" id="IPR013217">
    <property type="entry name" value="Methyltransf_12"/>
</dbReference>
<dbReference type="eggNOG" id="COG0500">
    <property type="taxonomic scope" value="Bacteria"/>
</dbReference>
<dbReference type="Pfam" id="PF10119">
    <property type="entry name" value="MethyTransf_Reg"/>
    <property type="match status" value="1"/>
</dbReference>
<dbReference type="CDD" id="cd02440">
    <property type="entry name" value="AdoMet_MTases"/>
    <property type="match status" value="1"/>
</dbReference>
<dbReference type="BioCyc" id="CAULO:CC3341-MONOMER"/>
<dbReference type="STRING" id="190650.CC_3341"/>
<dbReference type="SUPFAM" id="SSF53335">
    <property type="entry name" value="S-adenosyl-L-methionine-dependent methyltransferases"/>
    <property type="match status" value="1"/>
</dbReference>
<gene>
    <name evidence="3" type="ordered locus">CC_3341</name>
</gene>
<dbReference type="InterPro" id="IPR018773">
    <property type="entry name" value="MeTrfase_reg_dom_prd"/>
</dbReference>
<name>Q9A365_CAUVC</name>
<dbReference type="Pfam" id="PF08242">
    <property type="entry name" value="Methyltransf_12"/>
    <property type="match status" value="1"/>
</dbReference>
<dbReference type="KEGG" id="ccr:CC_3341"/>
<dbReference type="InterPro" id="IPR029063">
    <property type="entry name" value="SAM-dependent_MTases_sf"/>
</dbReference>
<dbReference type="HOGENOM" id="CLU_032787_1_0_5"/>
<evidence type="ECO:0000313" key="4">
    <source>
        <dbReference type="Proteomes" id="UP000001816"/>
    </source>
</evidence>
<feature type="domain" description="Methyltransferase type 12" evidence="1">
    <location>
        <begin position="65"/>
        <end position="162"/>
    </location>
</feature>
<accession>Q9A365</accession>
<evidence type="ECO:0000259" key="1">
    <source>
        <dbReference type="Pfam" id="PF08242"/>
    </source>
</evidence>
<evidence type="ECO:0000259" key="2">
    <source>
        <dbReference type="Pfam" id="PF10119"/>
    </source>
</evidence>
<dbReference type="Gene3D" id="3.40.50.150">
    <property type="entry name" value="Vaccinia Virus protein VP39"/>
    <property type="match status" value="1"/>
</dbReference>
<dbReference type="EMBL" id="AE005673">
    <property type="protein sequence ID" value="AAK25303.1"/>
    <property type="molecule type" value="Genomic_DNA"/>
</dbReference>
<dbReference type="EnsemblBacteria" id="AAK25303">
    <property type="protein sequence ID" value="AAK25303"/>
    <property type="gene ID" value="CC_3341"/>
</dbReference>
<feature type="domain" description="Methyltransferase regulatory" evidence="2">
    <location>
        <begin position="236"/>
        <end position="319"/>
    </location>
</feature>
<sequence>MPPSPARPTVPKRLGGARMNEDWSAGYVVETGYTYGCYPELNPVRAALPLLAKGFRAPKIETACELGFGQGCSAAVHAATQPDIEWWGCDFAPAQAVFARDLVAASGARANFFDDAFDEFAERPGLPEFDFVALHGVWSWVNDAARDKIVAFLRRRLKPGGLVYISYNTQPGWALAGPLRHLMKRHAETLGAPGLGPAANLDAALSTMKRFFDLDPVYSRINSGVTDRLAAVMRQDRAYLVHEYMNRDWVPMWFAEVEARLSSAKLSFAASAYASDHVDELNLSPDMIGFLRELPDPSLRETFRDFAVQAQFRRDYWLRGASALTAADQRRAIRDQRVALARPAAEWPDKARGTFAEMVMGGPAHEAIRDLLADGRPRTIGDIEAALPEGSTLPQLTTALILLMSQGAVQPAQSADATARAAGTARALNRELARRAVESTDLSFLAAPATGGSVGASRFHQMFWLALQEGGGPREWASFAANTLAQQGQALVVDGAPLGGEAATAALHGQAVSFADTVLPCWRGLGIA</sequence>
<dbReference type="AlphaFoldDB" id="Q9A365"/>
<evidence type="ECO:0008006" key="5">
    <source>
        <dbReference type="Google" id="ProtNLM"/>
    </source>
</evidence>
<dbReference type="PIR" id="C87663">
    <property type="entry name" value="C87663"/>
</dbReference>
<dbReference type="SMR" id="Q9A365"/>
<evidence type="ECO:0000313" key="3">
    <source>
        <dbReference type="EMBL" id="AAK25303.1"/>
    </source>
</evidence>
<reference evidence="3 4" key="1">
    <citation type="journal article" date="2001" name="Proc. Natl. Acad. Sci. U.S.A.">
        <title>Complete genome sequence of Caulobacter crescentus.</title>
        <authorList>
            <person name="Nierman W.C."/>
            <person name="Feldblyum T.V."/>
            <person name="Laub M.T."/>
            <person name="Paulsen I.T."/>
            <person name="Nelson K.E."/>
            <person name="Eisen J.A."/>
            <person name="Heidelberg J.F."/>
            <person name="Alley M.R."/>
            <person name="Ohta N."/>
            <person name="Maddock J.R."/>
            <person name="Potocka I."/>
            <person name="Nelson W.C."/>
            <person name="Newton A."/>
            <person name="Stephens C."/>
            <person name="Phadke N.D."/>
            <person name="Ely B."/>
            <person name="DeBoy R.T."/>
            <person name="Dodson R.J."/>
            <person name="Durkin A.S."/>
            <person name="Gwinn M.L."/>
            <person name="Haft D.H."/>
            <person name="Kolonay J.F."/>
            <person name="Smit J."/>
            <person name="Craven M.B."/>
            <person name="Khouri H."/>
            <person name="Shetty J."/>
            <person name="Berry K."/>
            <person name="Utterback T."/>
            <person name="Tran K."/>
            <person name="Wolf A."/>
            <person name="Vamathevan J."/>
            <person name="Ermolaeva M."/>
            <person name="White O."/>
            <person name="Salzberg S.L."/>
            <person name="Venter J.C."/>
            <person name="Shapiro L."/>
            <person name="Fraser C.M."/>
        </authorList>
    </citation>
    <scope>NUCLEOTIDE SEQUENCE [LARGE SCALE GENOMIC DNA]</scope>
    <source>
        <strain evidence="4">ATCC 19089 / CB15</strain>
    </source>
</reference>
<dbReference type="Proteomes" id="UP000001816">
    <property type="component" value="Chromosome"/>
</dbReference>
<keyword evidence="4" id="KW-1185">Reference proteome</keyword>
<dbReference type="PATRIC" id="fig|190650.5.peg.3345"/>
<protein>
    <recommendedName>
        <fullName evidence="5">Methyltransferase</fullName>
    </recommendedName>
</protein>
<organism evidence="3 4">
    <name type="scientific">Caulobacter vibrioides (strain ATCC 19089 / CIP 103742 / CB 15)</name>
    <name type="common">Caulobacter crescentus</name>
    <dbReference type="NCBI Taxonomy" id="190650"/>
    <lineage>
        <taxon>Bacteria</taxon>
        <taxon>Pseudomonadati</taxon>
        <taxon>Pseudomonadota</taxon>
        <taxon>Alphaproteobacteria</taxon>
        <taxon>Caulobacterales</taxon>
        <taxon>Caulobacteraceae</taxon>
        <taxon>Caulobacter</taxon>
    </lineage>
</organism>
<proteinExistence type="predicted"/>